<dbReference type="GO" id="GO:0008745">
    <property type="term" value="F:N-acetylmuramoyl-L-alanine amidase activity"/>
    <property type="evidence" value="ECO:0007669"/>
    <property type="project" value="UniProtKB-EC"/>
</dbReference>
<sequence>MRKIQSRKNIWIGSAAVLALVLLVFFIKACFGTGNGQKEPQDAAKAVTDIWPDAYDAARPVYLDGAGERVIRWKEIQVPDWIDRDLLPVNEYSRPGTYVDDVKGIVIHYTANPGSTAKQNRDYFAGLADGASGTYASSHFIIDTDGSIIQCVPMSEVAYASNDRNHDTISIECCHEDESGKFTKATYESLVKLTAWLSDTYLITTDEIIRHYDVTGKNCPKYFVEHKDKWQEFLVDVENGR</sequence>
<evidence type="ECO:0000313" key="6">
    <source>
        <dbReference type="EMBL" id="MDI9241762.1"/>
    </source>
</evidence>
<evidence type="ECO:0000256" key="3">
    <source>
        <dbReference type="ARBA" id="ARBA00022801"/>
    </source>
</evidence>
<dbReference type="Pfam" id="PF01510">
    <property type="entry name" value="Amidase_2"/>
    <property type="match status" value="1"/>
</dbReference>
<comment type="catalytic activity">
    <reaction evidence="1">
        <text>Hydrolyzes the link between N-acetylmuramoyl residues and L-amino acid residues in certain cell-wall glycopeptides.</text>
        <dbReference type="EC" id="3.5.1.28"/>
    </reaction>
</comment>
<dbReference type="GO" id="GO:0009253">
    <property type="term" value="P:peptidoglycan catabolic process"/>
    <property type="evidence" value="ECO:0007669"/>
    <property type="project" value="InterPro"/>
</dbReference>
<dbReference type="RefSeq" id="WP_283230270.1">
    <property type="nucleotide sequence ID" value="NZ_JASGBQ010000004.1"/>
</dbReference>
<dbReference type="GO" id="GO:0009254">
    <property type="term" value="P:peptidoglycan turnover"/>
    <property type="evidence" value="ECO:0007669"/>
    <property type="project" value="TreeGrafter"/>
</dbReference>
<dbReference type="InterPro" id="IPR036505">
    <property type="entry name" value="Amidase/PGRP_sf"/>
</dbReference>
<dbReference type="SUPFAM" id="SSF55846">
    <property type="entry name" value="N-acetylmuramoyl-L-alanine amidase-like"/>
    <property type="match status" value="1"/>
</dbReference>
<dbReference type="Gene3D" id="3.40.80.10">
    <property type="entry name" value="Peptidoglycan recognition protein-like"/>
    <property type="match status" value="1"/>
</dbReference>
<keyword evidence="4" id="KW-0961">Cell wall biogenesis/degradation</keyword>
<dbReference type="EC" id="3.5.1.28" evidence="2"/>
<evidence type="ECO:0000259" key="5">
    <source>
        <dbReference type="SMART" id="SM00644"/>
    </source>
</evidence>
<dbReference type="GO" id="GO:0071555">
    <property type="term" value="P:cell wall organization"/>
    <property type="evidence" value="ECO:0007669"/>
    <property type="project" value="UniProtKB-KW"/>
</dbReference>
<dbReference type="CDD" id="cd06583">
    <property type="entry name" value="PGRP"/>
    <property type="match status" value="1"/>
</dbReference>
<name>A0AAP4BAA9_9FIRM</name>
<evidence type="ECO:0000256" key="4">
    <source>
        <dbReference type="ARBA" id="ARBA00023316"/>
    </source>
</evidence>
<dbReference type="PANTHER" id="PTHR30417:SF1">
    <property type="entry name" value="N-ACETYLMURAMOYL-L-ALANINE AMIDASE AMID"/>
    <property type="match status" value="1"/>
</dbReference>
<evidence type="ECO:0000256" key="1">
    <source>
        <dbReference type="ARBA" id="ARBA00001561"/>
    </source>
</evidence>
<dbReference type="Proteomes" id="UP001300383">
    <property type="component" value="Unassembled WGS sequence"/>
</dbReference>
<feature type="domain" description="N-acetylmuramoyl-L-alanine amidase" evidence="5">
    <location>
        <begin position="92"/>
        <end position="233"/>
    </location>
</feature>
<dbReference type="InterPro" id="IPR051206">
    <property type="entry name" value="NAMLAA_amidase_2"/>
</dbReference>
<reference evidence="6 7" key="1">
    <citation type="submission" date="2023-05" db="EMBL/GenBank/DDBJ databases">
        <title>[ruminococcus] sp. nov., isolated from a pig farm feces dump.</title>
        <authorList>
            <person name="Chang Y.-H."/>
        </authorList>
    </citation>
    <scope>NUCLEOTIDE SEQUENCE [LARGE SCALE GENOMIC DNA]</scope>
    <source>
        <strain evidence="6 7">YH-rum2234</strain>
    </source>
</reference>
<keyword evidence="3" id="KW-0378">Hydrolase</keyword>
<keyword evidence="7" id="KW-1185">Reference proteome</keyword>
<dbReference type="AlphaFoldDB" id="A0AAP4BAA9"/>
<dbReference type="PANTHER" id="PTHR30417">
    <property type="entry name" value="N-ACETYLMURAMOYL-L-ALANINE AMIDASE AMID"/>
    <property type="match status" value="1"/>
</dbReference>
<accession>A0AAP4BAA9</accession>
<proteinExistence type="predicted"/>
<organism evidence="6 7">
    <name type="scientific">Fusibacillus kribbianus</name>
    <dbReference type="NCBI Taxonomy" id="3044208"/>
    <lineage>
        <taxon>Bacteria</taxon>
        <taxon>Bacillati</taxon>
        <taxon>Bacillota</taxon>
        <taxon>Clostridia</taxon>
        <taxon>Lachnospirales</taxon>
        <taxon>Lachnospiraceae</taxon>
        <taxon>Fusibacillus</taxon>
    </lineage>
</organism>
<protein>
    <recommendedName>
        <fullName evidence="2">N-acetylmuramoyl-L-alanine amidase</fullName>
        <ecNumber evidence="2">3.5.1.28</ecNumber>
    </recommendedName>
</protein>
<gene>
    <name evidence="6" type="ORF">QJ036_04610</name>
</gene>
<dbReference type="InterPro" id="IPR002502">
    <property type="entry name" value="Amidase_domain"/>
</dbReference>
<evidence type="ECO:0000313" key="7">
    <source>
        <dbReference type="Proteomes" id="UP001300383"/>
    </source>
</evidence>
<evidence type="ECO:0000256" key="2">
    <source>
        <dbReference type="ARBA" id="ARBA00011901"/>
    </source>
</evidence>
<dbReference type="SMART" id="SM00644">
    <property type="entry name" value="Ami_2"/>
    <property type="match status" value="1"/>
</dbReference>
<comment type="caution">
    <text evidence="6">The sequence shown here is derived from an EMBL/GenBank/DDBJ whole genome shotgun (WGS) entry which is preliminary data.</text>
</comment>
<dbReference type="EMBL" id="JASGBQ010000004">
    <property type="protein sequence ID" value="MDI9241762.1"/>
    <property type="molecule type" value="Genomic_DNA"/>
</dbReference>